<dbReference type="AlphaFoldDB" id="A0A6P6Y3F9"/>
<evidence type="ECO:0000313" key="3">
    <source>
        <dbReference type="RefSeq" id="XP_027200017.1"/>
    </source>
</evidence>
<dbReference type="KEGG" id="dpte:113794127"/>
<name>A0A6P6Y3F9_DERPT</name>
<keyword evidence="2" id="KW-1185">Reference proteome</keyword>
<proteinExistence type="predicted"/>
<dbReference type="Proteomes" id="UP000515146">
    <property type="component" value="Unplaced"/>
</dbReference>
<reference evidence="3" key="1">
    <citation type="submission" date="2025-08" db="UniProtKB">
        <authorList>
            <consortium name="RefSeq"/>
        </authorList>
    </citation>
    <scope>IDENTIFICATION</scope>
    <source>
        <strain evidence="3">Airmid</strain>
    </source>
</reference>
<accession>A0A6P6Y3F9</accession>
<sequence length="108" mass="13069">MGNKEIKPSVKNNKNDKHPKQKKSMRDFRKELQESIEKFNQKLMLRYEIDVRTKQIRCIENRLNELKEIENNLVNLMDMCLYLLSLSENNLQQLNQHLRKKPNESIEK</sequence>
<organism evidence="2 3">
    <name type="scientific">Dermatophagoides pteronyssinus</name>
    <name type="common">European house dust mite</name>
    <dbReference type="NCBI Taxonomy" id="6956"/>
    <lineage>
        <taxon>Eukaryota</taxon>
        <taxon>Metazoa</taxon>
        <taxon>Ecdysozoa</taxon>
        <taxon>Arthropoda</taxon>
        <taxon>Chelicerata</taxon>
        <taxon>Arachnida</taxon>
        <taxon>Acari</taxon>
        <taxon>Acariformes</taxon>
        <taxon>Sarcoptiformes</taxon>
        <taxon>Astigmata</taxon>
        <taxon>Psoroptidia</taxon>
        <taxon>Analgoidea</taxon>
        <taxon>Pyroglyphidae</taxon>
        <taxon>Dermatophagoidinae</taxon>
        <taxon>Dermatophagoides</taxon>
    </lineage>
</organism>
<feature type="region of interest" description="Disordered" evidence="1">
    <location>
        <begin position="1"/>
        <end position="26"/>
    </location>
</feature>
<protein>
    <submittedName>
        <fullName evidence="3">Uncharacterized protein LOC113794127</fullName>
    </submittedName>
</protein>
<evidence type="ECO:0000256" key="1">
    <source>
        <dbReference type="SAM" id="MobiDB-lite"/>
    </source>
</evidence>
<evidence type="ECO:0000313" key="2">
    <source>
        <dbReference type="Proteomes" id="UP000515146"/>
    </source>
</evidence>
<dbReference type="InParanoid" id="A0A6P6Y3F9"/>
<dbReference type="RefSeq" id="XP_027200017.1">
    <property type="nucleotide sequence ID" value="XM_027344216.1"/>
</dbReference>
<gene>
    <name evidence="3" type="primary">LOC113794127</name>
</gene>